<comment type="subunit">
    <text evidence="4">Associated with the spliceosome.</text>
</comment>
<proteinExistence type="inferred from homology"/>
<feature type="domain" description="PPIase cyclophilin-type" evidence="16">
    <location>
        <begin position="115"/>
        <end position="286"/>
    </location>
</feature>
<protein>
    <recommendedName>
        <fullName evidence="5">peptidylprolyl isomerase</fullName>
        <ecNumber evidence="5">5.2.1.8</ecNumber>
    </recommendedName>
</protein>
<comment type="caution">
    <text evidence="17">The sequence shown here is derived from an EMBL/GenBank/DDBJ whole genome shotgun (WGS) entry which is preliminary data.</text>
</comment>
<dbReference type="GO" id="GO:0071013">
    <property type="term" value="C:catalytic step 2 spliceosome"/>
    <property type="evidence" value="ECO:0007669"/>
    <property type="project" value="TreeGrafter"/>
</dbReference>
<organism evidence="17 18">
    <name type="scientific">Chaetomium strumarium</name>
    <dbReference type="NCBI Taxonomy" id="1170767"/>
    <lineage>
        <taxon>Eukaryota</taxon>
        <taxon>Fungi</taxon>
        <taxon>Dikarya</taxon>
        <taxon>Ascomycota</taxon>
        <taxon>Pezizomycotina</taxon>
        <taxon>Sordariomycetes</taxon>
        <taxon>Sordariomycetidae</taxon>
        <taxon>Sordariales</taxon>
        <taxon>Chaetomiaceae</taxon>
        <taxon>Chaetomium</taxon>
    </lineage>
</organism>
<keyword evidence="7" id="KW-0507">mRNA processing</keyword>
<dbReference type="SUPFAM" id="SSF50891">
    <property type="entry name" value="Cyclophilin-like"/>
    <property type="match status" value="1"/>
</dbReference>
<evidence type="ECO:0000256" key="9">
    <source>
        <dbReference type="ARBA" id="ARBA00023110"/>
    </source>
</evidence>
<name>A0AAJ0M0E1_9PEZI</name>
<evidence type="ECO:0000256" key="11">
    <source>
        <dbReference type="ARBA" id="ARBA00023235"/>
    </source>
</evidence>
<dbReference type="PANTHER" id="PTHR45625:SF6">
    <property type="entry name" value="SPLICEOSOME-ASSOCIATED PROTEIN CWC27 HOMOLOG"/>
    <property type="match status" value="1"/>
</dbReference>
<dbReference type="GO" id="GO:0008380">
    <property type="term" value="P:RNA splicing"/>
    <property type="evidence" value="ECO:0007669"/>
    <property type="project" value="UniProtKB-KW"/>
</dbReference>
<evidence type="ECO:0000256" key="12">
    <source>
        <dbReference type="ARBA" id="ARBA00023242"/>
    </source>
</evidence>
<reference evidence="17" key="2">
    <citation type="submission" date="2023-06" db="EMBL/GenBank/DDBJ databases">
        <authorList>
            <consortium name="Lawrence Berkeley National Laboratory"/>
            <person name="Mondo S.J."/>
            <person name="Hensen N."/>
            <person name="Bonometti L."/>
            <person name="Westerberg I."/>
            <person name="Brannstrom I.O."/>
            <person name="Guillou S."/>
            <person name="Cros-Aarteil S."/>
            <person name="Calhoun S."/>
            <person name="Haridas S."/>
            <person name="Kuo A."/>
            <person name="Pangilinan J."/>
            <person name="Riley R."/>
            <person name="Labutti K."/>
            <person name="Andreopoulos B."/>
            <person name="Lipzen A."/>
            <person name="Chen C."/>
            <person name="Yanf M."/>
            <person name="Daum C."/>
            <person name="Ng V."/>
            <person name="Clum A."/>
            <person name="Steindorff A."/>
            <person name="Ohm R."/>
            <person name="Martin F."/>
            <person name="Silar P."/>
            <person name="Natvig D."/>
            <person name="Lalanne C."/>
            <person name="Gautier V."/>
            <person name="Ament-Velasquez S.L."/>
            <person name="Kruys A."/>
            <person name="Hutchinson M.I."/>
            <person name="Powell A.J."/>
            <person name="Barry K."/>
            <person name="Miller A.N."/>
            <person name="Grigoriev I.V."/>
            <person name="Debuchy R."/>
            <person name="Gladieux P."/>
            <person name="Thoren M.H."/>
            <person name="Johannesson H."/>
        </authorList>
    </citation>
    <scope>NUCLEOTIDE SEQUENCE</scope>
    <source>
        <strain evidence="17">CBS 333.67</strain>
    </source>
</reference>
<keyword evidence="11" id="KW-0413">Isomerase</keyword>
<dbReference type="PANTHER" id="PTHR45625">
    <property type="entry name" value="PEPTIDYL-PROLYL CIS-TRANS ISOMERASE-RELATED"/>
    <property type="match status" value="1"/>
</dbReference>
<evidence type="ECO:0000256" key="5">
    <source>
        <dbReference type="ARBA" id="ARBA00013194"/>
    </source>
</evidence>
<feature type="compositionally biased region" description="Acidic residues" evidence="15">
    <location>
        <begin position="519"/>
        <end position="530"/>
    </location>
</feature>
<evidence type="ECO:0000259" key="16">
    <source>
        <dbReference type="PROSITE" id="PS50072"/>
    </source>
</evidence>
<dbReference type="EC" id="5.2.1.8" evidence="5"/>
<evidence type="ECO:0000313" key="18">
    <source>
        <dbReference type="Proteomes" id="UP001273166"/>
    </source>
</evidence>
<evidence type="ECO:0000256" key="4">
    <source>
        <dbReference type="ARBA" id="ARBA00011524"/>
    </source>
</evidence>
<keyword evidence="9" id="KW-0697">Rotamase</keyword>
<keyword evidence="6" id="KW-0963">Cytoplasm</keyword>
<dbReference type="GO" id="GO:0005737">
    <property type="term" value="C:cytoplasm"/>
    <property type="evidence" value="ECO:0007669"/>
    <property type="project" value="UniProtKB-SubCell"/>
</dbReference>
<evidence type="ECO:0000256" key="14">
    <source>
        <dbReference type="ARBA" id="ARBA00055615"/>
    </source>
</evidence>
<evidence type="ECO:0000256" key="3">
    <source>
        <dbReference type="ARBA" id="ARBA00004496"/>
    </source>
</evidence>
<comment type="subcellular location">
    <subcellularLocation>
        <location evidence="3">Cytoplasm</location>
    </subcellularLocation>
    <subcellularLocation>
        <location evidence="2">Nucleus</location>
    </subcellularLocation>
</comment>
<dbReference type="RefSeq" id="XP_062720150.1">
    <property type="nucleotide sequence ID" value="XM_062869542.1"/>
</dbReference>
<comment type="similarity">
    <text evidence="13">Belongs to the cyclophilin-type PPIase family. CWC27 subfamily.</text>
</comment>
<dbReference type="FunFam" id="2.40.100.10:FF:000034">
    <property type="entry name" value="Peptidyl-prolyl isomerase CWC27 protein"/>
    <property type="match status" value="1"/>
</dbReference>
<feature type="compositionally biased region" description="Basic and acidic residues" evidence="15">
    <location>
        <begin position="424"/>
        <end position="435"/>
    </location>
</feature>
<evidence type="ECO:0000256" key="1">
    <source>
        <dbReference type="ARBA" id="ARBA00000971"/>
    </source>
</evidence>
<feature type="region of interest" description="Disordered" evidence="15">
    <location>
        <begin position="453"/>
        <end position="530"/>
    </location>
</feature>
<reference evidence="17" key="1">
    <citation type="journal article" date="2023" name="Mol. Phylogenet. Evol.">
        <title>Genome-scale phylogeny and comparative genomics of the fungal order Sordariales.</title>
        <authorList>
            <person name="Hensen N."/>
            <person name="Bonometti L."/>
            <person name="Westerberg I."/>
            <person name="Brannstrom I.O."/>
            <person name="Guillou S."/>
            <person name="Cros-Aarteil S."/>
            <person name="Calhoun S."/>
            <person name="Haridas S."/>
            <person name="Kuo A."/>
            <person name="Mondo S."/>
            <person name="Pangilinan J."/>
            <person name="Riley R."/>
            <person name="LaButti K."/>
            <person name="Andreopoulos B."/>
            <person name="Lipzen A."/>
            <person name="Chen C."/>
            <person name="Yan M."/>
            <person name="Daum C."/>
            <person name="Ng V."/>
            <person name="Clum A."/>
            <person name="Steindorff A."/>
            <person name="Ohm R.A."/>
            <person name="Martin F."/>
            <person name="Silar P."/>
            <person name="Natvig D.O."/>
            <person name="Lalanne C."/>
            <person name="Gautier V."/>
            <person name="Ament-Velasquez S.L."/>
            <person name="Kruys A."/>
            <person name="Hutchinson M.I."/>
            <person name="Powell A.J."/>
            <person name="Barry K."/>
            <person name="Miller A.N."/>
            <person name="Grigoriev I.V."/>
            <person name="Debuchy R."/>
            <person name="Gladieux P."/>
            <person name="Hiltunen Thoren M."/>
            <person name="Johannesson H."/>
        </authorList>
    </citation>
    <scope>NUCLEOTIDE SEQUENCE</scope>
    <source>
        <strain evidence="17">CBS 333.67</strain>
    </source>
</reference>
<dbReference type="PROSITE" id="PS50072">
    <property type="entry name" value="CSA_PPIASE_2"/>
    <property type="match status" value="1"/>
</dbReference>
<feature type="compositionally biased region" description="Basic and acidic residues" evidence="15">
    <location>
        <begin position="367"/>
        <end position="394"/>
    </location>
</feature>
<dbReference type="InterPro" id="IPR044666">
    <property type="entry name" value="Cyclophilin_A-like"/>
</dbReference>
<feature type="region of interest" description="Disordered" evidence="15">
    <location>
        <begin position="1"/>
        <end position="22"/>
    </location>
</feature>
<dbReference type="InterPro" id="IPR002130">
    <property type="entry name" value="Cyclophilin-type_PPIase_dom"/>
</dbReference>
<evidence type="ECO:0000256" key="6">
    <source>
        <dbReference type="ARBA" id="ARBA00022490"/>
    </source>
</evidence>
<feature type="compositionally biased region" description="Basic and acidic residues" evidence="15">
    <location>
        <begin position="599"/>
        <end position="610"/>
    </location>
</feature>
<accession>A0AAJ0M0E1</accession>
<feature type="region of interest" description="Disordered" evidence="15">
    <location>
        <begin position="301"/>
        <end position="339"/>
    </location>
</feature>
<comment type="function">
    <text evidence="14">PPIases accelerate the folding of proteins. It catalyzes the cis-trans isomerization of proline imidic peptide bonds in oligopeptides. Involved in pre-mRNA splicing.</text>
</comment>
<evidence type="ECO:0000256" key="13">
    <source>
        <dbReference type="ARBA" id="ARBA00038509"/>
    </source>
</evidence>
<keyword evidence="10" id="KW-0508">mRNA splicing</keyword>
<feature type="compositionally biased region" description="Basic and acidic residues" evidence="15">
    <location>
        <begin position="617"/>
        <end position="641"/>
    </location>
</feature>
<feature type="compositionally biased region" description="Basic and acidic residues" evidence="15">
    <location>
        <begin position="453"/>
        <end position="462"/>
    </location>
</feature>
<dbReference type="Pfam" id="PF00160">
    <property type="entry name" value="Pro_isomerase"/>
    <property type="match status" value="1"/>
</dbReference>
<evidence type="ECO:0000256" key="7">
    <source>
        <dbReference type="ARBA" id="ARBA00022664"/>
    </source>
</evidence>
<keyword evidence="8" id="KW-0747">Spliceosome</keyword>
<dbReference type="Proteomes" id="UP001273166">
    <property type="component" value="Unassembled WGS sequence"/>
</dbReference>
<dbReference type="CDD" id="cd01925">
    <property type="entry name" value="cyclophilin_CeCYP16-like"/>
    <property type="match status" value="1"/>
</dbReference>
<keyword evidence="18" id="KW-1185">Reference proteome</keyword>
<dbReference type="AlphaFoldDB" id="A0AAJ0M0E1"/>
<evidence type="ECO:0000313" key="17">
    <source>
        <dbReference type="EMBL" id="KAK3304370.1"/>
    </source>
</evidence>
<dbReference type="GO" id="GO:0006397">
    <property type="term" value="P:mRNA processing"/>
    <property type="evidence" value="ECO:0007669"/>
    <property type="project" value="UniProtKB-KW"/>
</dbReference>
<sequence length="641" mass="71680">MGVRTLGTTGYRASKTPHQHGSSNCGGARLLIYDARGRQDGKLPLPSFKCLLATPFHGPHTTAHLPQHQTYDDRLPSLNIASKALVQDLKAAKMSSIYNLEPQPTASAIIHTTQGEIAVELFAKQTPLTCRNFLQLSLDGYYDNIIFHRLVPGFILQGGDPTGTGHGGESIYDGGAFSGDLDPWPMDQRKGHNAGPMGVNFKDEFHSRLKFNRRGLLGMANEGTPDTNGSQFFFTLGKAEELTGKNTLFGRVAGDTIYNLAKMGEAEVAEGTERPLYPVKITHIEILINPFPDMKKRERKVRQEVPRSTPAETKQKKRKGVKQLLSFGDEEGDAEELPVIKKPKFDTRIVMDVDEEPAHKAMPVRASVKEEKKLLDKEVRVPEQHPTESRRTSDTPEPMPANKLKQPPPSKIQPSARSSPEVEETPKKTLLERTNEEIAAVKAAMKRTIHAEPVKEEKKKVSTLESMVPETAVRGRKRRPKGNSTLTREEQEALDILRSFKSKLEQAPPETKAVQPPVDESEENGDQVEEGEVCDLHFIANCQSCRAWDKEEKDESGDEGWMSHTLSFTADKLGKDLSYRKKAEEELVVIDPLEKARTLQEEKKAARDARAGGSSRAWDRDRDRDRNRDRDRVPDGNRRGR</sequence>
<dbReference type="PRINTS" id="PR00153">
    <property type="entry name" value="CSAPPISMRASE"/>
</dbReference>
<dbReference type="GeneID" id="87888371"/>
<evidence type="ECO:0000256" key="2">
    <source>
        <dbReference type="ARBA" id="ARBA00004123"/>
    </source>
</evidence>
<feature type="region of interest" description="Disordered" evidence="15">
    <location>
        <begin position="599"/>
        <end position="641"/>
    </location>
</feature>
<comment type="catalytic activity">
    <reaction evidence="1">
        <text>[protein]-peptidylproline (omega=180) = [protein]-peptidylproline (omega=0)</text>
        <dbReference type="Rhea" id="RHEA:16237"/>
        <dbReference type="Rhea" id="RHEA-COMP:10747"/>
        <dbReference type="Rhea" id="RHEA-COMP:10748"/>
        <dbReference type="ChEBI" id="CHEBI:83833"/>
        <dbReference type="ChEBI" id="CHEBI:83834"/>
        <dbReference type="EC" id="5.2.1.8"/>
    </reaction>
</comment>
<evidence type="ECO:0000256" key="15">
    <source>
        <dbReference type="SAM" id="MobiDB-lite"/>
    </source>
</evidence>
<keyword evidence="12" id="KW-0539">Nucleus</keyword>
<dbReference type="EMBL" id="JAUDZG010000005">
    <property type="protein sequence ID" value="KAK3304370.1"/>
    <property type="molecule type" value="Genomic_DNA"/>
</dbReference>
<dbReference type="Gene3D" id="2.40.100.10">
    <property type="entry name" value="Cyclophilin-like"/>
    <property type="match status" value="1"/>
</dbReference>
<dbReference type="GO" id="GO:0003755">
    <property type="term" value="F:peptidyl-prolyl cis-trans isomerase activity"/>
    <property type="evidence" value="ECO:0007669"/>
    <property type="project" value="UniProtKB-KW"/>
</dbReference>
<evidence type="ECO:0000256" key="8">
    <source>
        <dbReference type="ARBA" id="ARBA00022728"/>
    </source>
</evidence>
<dbReference type="InterPro" id="IPR029000">
    <property type="entry name" value="Cyclophilin-like_dom_sf"/>
</dbReference>
<gene>
    <name evidence="17" type="ORF">B0T15DRAFT_536334</name>
</gene>
<evidence type="ECO:0000256" key="10">
    <source>
        <dbReference type="ARBA" id="ARBA00023187"/>
    </source>
</evidence>
<feature type="region of interest" description="Disordered" evidence="15">
    <location>
        <begin position="359"/>
        <end position="435"/>
    </location>
</feature>